<feature type="transmembrane region" description="Helical" evidence="7">
    <location>
        <begin position="7"/>
        <end position="24"/>
    </location>
</feature>
<evidence type="ECO:0000256" key="1">
    <source>
        <dbReference type="ARBA" id="ARBA00004651"/>
    </source>
</evidence>
<evidence type="ECO:0000256" key="4">
    <source>
        <dbReference type="ARBA" id="ARBA00022692"/>
    </source>
</evidence>
<comment type="similarity">
    <text evidence="2">Belongs to the MgtC/SapB family.</text>
</comment>
<gene>
    <name evidence="9" type="ORF">ENU78_00195</name>
</gene>
<dbReference type="InterPro" id="IPR049177">
    <property type="entry name" value="MgtC_SapB_SrpB_YhiD_N"/>
</dbReference>
<dbReference type="Gene3D" id="3.30.70.260">
    <property type="match status" value="1"/>
</dbReference>
<evidence type="ECO:0000313" key="9">
    <source>
        <dbReference type="EMBL" id="HGK22866.1"/>
    </source>
</evidence>
<organism evidence="9">
    <name type="scientific">Dictyoglomus thermophilum</name>
    <dbReference type="NCBI Taxonomy" id="14"/>
    <lineage>
        <taxon>Bacteria</taxon>
        <taxon>Pseudomonadati</taxon>
        <taxon>Dictyoglomota</taxon>
        <taxon>Dictyoglomia</taxon>
        <taxon>Dictyoglomales</taxon>
        <taxon>Dictyoglomaceae</taxon>
        <taxon>Dictyoglomus</taxon>
    </lineage>
</organism>
<dbReference type="InterPro" id="IPR002912">
    <property type="entry name" value="ACT_dom"/>
</dbReference>
<accession>A0A7V4DXS6</accession>
<dbReference type="PROSITE" id="PS51671">
    <property type="entry name" value="ACT"/>
    <property type="match status" value="1"/>
</dbReference>
<evidence type="ECO:0000256" key="3">
    <source>
        <dbReference type="ARBA" id="ARBA00022475"/>
    </source>
</evidence>
<comment type="subcellular location">
    <subcellularLocation>
        <location evidence="1">Cell membrane</location>
        <topology evidence="1">Multi-pass membrane protein</topology>
    </subcellularLocation>
</comment>
<dbReference type="Pfam" id="PF02308">
    <property type="entry name" value="MgtC"/>
    <property type="match status" value="1"/>
</dbReference>
<evidence type="ECO:0000256" key="5">
    <source>
        <dbReference type="ARBA" id="ARBA00022989"/>
    </source>
</evidence>
<keyword evidence="5 7" id="KW-1133">Transmembrane helix</keyword>
<feature type="transmembrane region" description="Helical" evidence="7">
    <location>
        <begin position="97"/>
        <end position="128"/>
    </location>
</feature>
<reference evidence="9" key="1">
    <citation type="journal article" date="2020" name="mSystems">
        <title>Genome- and Community-Level Interaction Insights into Carbon Utilization and Element Cycling Functions of Hydrothermarchaeota in Hydrothermal Sediment.</title>
        <authorList>
            <person name="Zhou Z."/>
            <person name="Liu Y."/>
            <person name="Xu W."/>
            <person name="Pan J."/>
            <person name="Luo Z.H."/>
            <person name="Li M."/>
        </authorList>
    </citation>
    <scope>NUCLEOTIDE SEQUENCE [LARGE SCALE GENOMIC DNA]</scope>
    <source>
        <strain evidence="9">SpSt-70</strain>
    </source>
</reference>
<proteinExistence type="inferred from homology"/>
<feature type="transmembrane region" description="Helical" evidence="7">
    <location>
        <begin position="36"/>
        <end position="55"/>
    </location>
</feature>
<keyword evidence="3" id="KW-1003">Cell membrane</keyword>
<dbReference type="SUPFAM" id="SSF55021">
    <property type="entry name" value="ACT-like"/>
    <property type="match status" value="1"/>
</dbReference>
<dbReference type="EMBL" id="DTDV01000001">
    <property type="protein sequence ID" value="HGK22866.1"/>
    <property type="molecule type" value="Genomic_DNA"/>
</dbReference>
<dbReference type="PANTHER" id="PTHR33778:SF1">
    <property type="entry name" value="MAGNESIUM TRANSPORTER YHID-RELATED"/>
    <property type="match status" value="1"/>
</dbReference>
<dbReference type="InterPro" id="IPR045865">
    <property type="entry name" value="ACT-like_dom_sf"/>
</dbReference>
<evidence type="ECO:0000259" key="8">
    <source>
        <dbReference type="PROSITE" id="PS51671"/>
    </source>
</evidence>
<evidence type="ECO:0000256" key="2">
    <source>
        <dbReference type="ARBA" id="ARBA00009298"/>
    </source>
</evidence>
<dbReference type="GO" id="GO:0005886">
    <property type="term" value="C:plasma membrane"/>
    <property type="evidence" value="ECO:0007669"/>
    <property type="project" value="UniProtKB-SubCell"/>
</dbReference>
<dbReference type="InterPro" id="IPR003416">
    <property type="entry name" value="MgtC/SapB/SrpB/YhiD_fam"/>
</dbReference>
<keyword evidence="4 7" id="KW-0812">Transmembrane</keyword>
<name>A0A7V4DXS6_DICTH</name>
<protein>
    <submittedName>
        <fullName evidence="9">MgtC/SapB family protein</fullName>
    </submittedName>
</protein>
<dbReference type="AlphaFoldDB" id="A0A7V4DXS6"/>
<feature type="domain" description="ACT" evidence="8">
    <location>
        <begin position="143"/>
        <end position="215"/>
    </location>
</feature>
<sequence length="215" mass="22932">MITVWDVLIKFLLSTIFSGIIGWEREKEEKPAGLRTHILVSLGSTLFMIVSAYAFPGESDPGRIAAQVVTGIGFIGAGTILRTGFTVKGLTTAASIWAVSGVGLAVGAGLYFPAFVSTLFIISVLVLATKLEKIFLGTHQDVALNLIIEDRPGSIGEIGTLFGELNIDIKQIELGNSWGGKVSLKILVRLPQKISKNDLLLRLSGLPSVVDAEII</sequence>
<keyword evidence="6 7" id="KW-0472">Membrane</keyword>
<feature type="transmembrane region" description="Helical" evidence="7">
    <location>
        <begin position="64"/>
        <end position="85"/>
    </location>
</feature>
<evidence type="ECO:0000256" key="6">
    <source>
        <dbReference type="ARBA" id="ARBA00023136"/>
    </source>
</evidence>
<dbReference type="PANTHER" id="PTHR33778">
    <property type="entry name" value="PROTEIN MGTC"/>
    <property type="match status" value="1"/>
</dbReference>
<evidence type="ECO:0000256" key="7">
    <source>
        <dbReference type="SAM" id="Phobius"/>
    </source>
</evidence>
<comment type="caution">
    <text evidence="9">The sequence shown here is derived from an EMBL/GenBank/DDBJ whole genome shotgun (WGS) entry which is preliminary data.</text>
</comment>
<dbReference type="PRINTS" id="PR01837">
    <property type="entry name" value="MGTCSAPBPROT"/>
</dbReference>